<dbReference type="EMBL" id="AL591985">
    <property type="protein sequence ID" value="CAC49621.1"/>
    <property type="molecule type" value="Genomic_DNA"/>
</dbReference>
<organism evidence="1 2">
    <name type="scientific">Rhizobium meliloti (strain 1021)</name>
    <name type="common">Ensifer meliloti</name>
    <name type="synonym">Sinorhizobium meliloti</name>
    <dbReference type="NCBI Taxonomy" id="266834"/>
    <lineage>
        <taxon>Bacteria</taxon>
        <taxon>Pseudomonadati</taxon>
        <taxon>Pseudomonadota</taxon>
        <taxon>Alphaproteobacteria</taxon>
        <taxon>Hyphomicrobiales</taxon>
        <taxon>Rhizobiaceae</taxon>
        <taxon>Sinorhizobium/Ensifer group</taxon>
        <taxon>Sinorhizobium</taxon>
    </lineage>
</organism>
<dbReference type="Proteomes" id="UP000001976">
    <property type="component" value="Plasmid pSymB"/>
</dbReference>
<protein>
    <submittedName>
        <fullName evidence="1">Uncharacterized protein</fullName>
    </submittedName>
</protein>
<reference evidence="1 2" key="1">
    <citation type="journal article" date="2001" name="Proc. Natl. Acad. Sci. U.S.A.">
        <title>The complete sequence of the 1,683-kb pSymB megaplasmid from the N2-fixing endosymbiont Sinorhizobium meliloti.</title>
        <authorList>
            <person name="Finan T.M."/>
            <person name="Weidner S."/>
            <person name="Wong K."/>
            <person name="Buhrmester J."/>
            <person name="Chain P."/>
            <person name="Vorholter F.J."/>
            <person name="Hernandez-Lucas I."/>
            <person name="Becker A."/>
            <person name="Cowie A."/>
            <person name="Gouzy J."/>
            <person name="Golding B."/>
            <person name="Puhler A."/>
        </authorList>
    </citation>
    <scope>NUCLEOTIDE SEQUENCE [LARGE SCALE GENOMIC DNA]</scope>
    <source>
        <strain evidence="1 2">1021</strain>
        <plasmid evidence="2">Plasmid pSymB</plasmid>
    </source>
</reference>
<dbReference type="KEGG" id="sme:SM_b21395"/>
<keyword evidence="2" id="KW-1185">Reference proteome</keyword>
<keyword evidence="1" id="KW-0614">Plasmid</keyword>
<dbReference type="PATRIC" id="fig|266834.11.peg.6141"/>
<dbReference type="SMR" id="Q92UB5"/>
<dbReference type="HOGENOM" id="CLU_1509437_0_0_5"/>
<dbReference type="PIR" id="E95994">
    <property type="entry name" value="E95994"/>
</dbReference>
<sequence>MRPIHAEPVSVLVQRHEHGREVALVHPALCGSANVLSGDCAHSFLLIVVENARRAKPHWLMAPPVVRLKVTLVAVALAGDREARRRPKPLTGLAIDPHQWKWDSDMDDSEAKSAGRIEPASDLSEIAAQCANSNLLDLAAQLADLAEDLKALAARPIEPIPTLAEPEDQPEGGFPGII</sequence>
<dbReference type="EnsemblBacteria" id="CAC49621">
    <property type="protein sequence ID" value="CAC49621"/>
    <property type="gene ID" value="SM_b21395"/>
</dbReference>
<gene>
    <name evidence="1" type="ORF">SM_b21395</name>
</gene>
<proteinExistence type="predicted"/>
<name>Q92UB5_RHIME</name>
<accession>Q92UB5</accession>
<geneLocation type="plasmid" evidence="1 2">
    <name>pSymB</name>
</geneLocation>
<reference evidence="2" key="2">
    <citation type="journal article" date="2001" name="Science">
        <title>The composite genome of the legume symbiont Sinorhizobium meliloti.</title>
        <authorList>
            <person name="Galibert F."/>
            <person name="Finan T.M."/>
            <person name="Long S.R."/>
            <person name="Puehler A."/>
            <person name="Abola P."/>
            <person name="Ampe F."/>
            <person name="Barloy-Hubler F."/>
            <person name="Barnett M.J."/>
            <person name="Becker A."/>
            <person name="Boistard P."/>
            <person name="Bothe G."/>
            <person name="Boutry M."/>
            <person name="Bowser L."/>
            <person name="Buhrmester J."/>
            <person name="Cadieu E."/>
            <person name="Capela D."/>
            <person name="Chain P."/>
            <person name="Cowie A."/>
            <person name="Davis R.W."/>
            <person name="Dreano S."/>
            <person name="Federspiel N.A."/>
            <person name="Fisher R.F."/>
            <person name="Gloux S."/>
            <person name="Godrie T."/>
            <person name="Goffeau A."/>
            <person name="Golding B."/>
            <person name="Gouzy J."/>
            <person name="Gurjal M."/>
            <person name="Hernandez-Lucas I."/>
            <person name="Hong A."/>
            <person name="Huizar L."/>
            <person name="Hyman R.W."/>
            <person name="Jones T."/>
            <person name="Kahn D."/>
            <person name="Kahn M.L."/>
            <person name="Kalman S."/>
            <person name="Keating D.H."/>
            <person name="Kiss E."/>
            <person name="Komp C."/>
            <person name="Lelaure V."/>
            <person name="Masuy D."/>
            <person name="Palm C."/>
            <person name="Peck M.C."/>
            <person name="Pohl T.M."/>
            <person name="Portetelle D."/>
            <person name="Purnelle B."/>
            <person name="Ramsperger U."/>
            <person name="Surzycki R."/>
            <person name="Thebault P."/>
            <person name="Vandenbol M."/>
            <person name="Vorhoelter F.J."/>
            <person name="Weidner S."/>
            <person name="Wells D.H."/>
            <person name="Wong K."/>
            <person name="Yeh K.-C."/>
            <person name="Batut J."/>
        </authorList>
    </citation>
    <scope>NUCLEOTIDE SEQUENCE [LARGE SCALE GENOMIC DNA]</scope>
    <source>
        <strain evidence="2">1021</strain>
        <plasmid evidence="2">Plasmid pSymB</plasmid>
    </source>
</reference>
<evidence type="ECO:0000313" key="2">
    <source>
        <dbReference type="Proteomes" id="UP000001976"/>
    </source>
</evidence>
<evidence type="ECO:0000313" key="1">
    <source>
        <dbReference type="EMBL" id="CAC49621.1"/>
    </source>
</evidence>
<dbReference type="AlphaFoldDB" id="Q92UB5"/>